<dbReference type="InterPro" id="IPR011004">
    <property type="entry name" value="Trimer_LpxA-like_sf"/>
</dbReference>
<dbReference type="GO" id="GO:0016746">
    <property type="term" value="F:acyltransferase activity"/>
    <property type="evidence" value="ECO:0007669"/>
    <property type="project" value="UniProtKB-KW"/>
</dbReference>
<dbReference type="CDD" id="cd03360">
    <property type="entry name" value="LbH_AT_putative"/>
    <property type="match status" value="1"/>
</dbReference>
<dbReference type="EMBL" id="QEHR01000002">
    <property type="protein sequence ID" value="PVW16459.1"/>
    <property type="molecule type" value="Genomic_DNA"/>
</dbReference>
<evidence type="ECO:0000256" key="4">
    <source>
        <dbReference type="ARBA" id="ARBA00022737"/>
    </source>
</evidence>
<dbReference type="SUPFAM" id="SSF51161">
    <property type="entry name" value="Trimeric LpxA-like enzymes"/>
    <property type="match status" value="1"/>
</dbReference>
<evidence type="ECO:0000256" key="6">
    <source>
        <dbReference type="ARBA" id="ARBA00023154"/>
    </source>
</evidence>
<dbReference type="InterPro" id="IPR041561">
    <property type="entry name" value="PglD_N"/>
</dbReference>
<evidence type="ECO:0000256" key="9">
    <source>
        <dbReference type="PIRSR" id="PIRSR620019-2"/>
    </source>
</evidence>
<name>A0A2U0I5T7_9FLAO</name>
<dbReference type="PANTHER" id="PTHR43300">
    <property type="entry name" value="ACETYLTRANSFERASE"/>
    <property type="match status" value="1"/>
</dbReference>
<dbReference type="GO" id="GO:0009085">
    <property type="term" value="P:lysine biosynthetic process"/>
    <property type="evidence" value="ECO:0007669"/>
    <property type="project" value="UniProtKB-KW"/>
</dbReference>
<evidence type="ECO:0000256" key="8">
    <source>
        <dbReference type="PIRSR" id="PIRSR620019-1"/>
    </source>
</evidence>
<evidence type="ECO:0000256" key="7">
    <source>
        <dbReference type="ARBA" id="ARBA00023315"/>
    </source>
</evidence>
<feature type="active site" description="Proton acceptor" evidence="8">
    <location>
        <position position="138"/>
    </location>
</feature>
<reference evidence="11 12" key="1">
    <citation type="submission" date="2018-04" db="EMBL/GenBank/DDBJ databases">
        <title>Marixanthomonas spongiae HN-E44 sp. nov., isolated from a marine sponge.</title>
        <authorList>
            <person name="Luo L."/>
            <person name="Zhuang L."/>
        </authorList>
    </citation>
    <scope>NUCLEOTIDE SEQUENCE [LARGE SCALE GENOMIC DNA]</scope>
    <source>
        <strain evidence="11 12">HN-E44</strain>
    </source>
</reference>
<dbReference type="AlphaFoldDB" id="A0A2U0I5T7"/>
<feature type="binding site" evidence="9">
    <location>
        <position position="70"/>
    </location>
    <ligand>
        <name>substrate</name>
    </ligand>
</feature>
<proteinExistence type="inferred from homology"/>
<evidence type="ECO:0000313" key="11">
    <source>
        <dbReference type="EMBL" id="PVW16459.1"/>
    </source>
</evidence>
<keyword evidence="12" id="KW-1185">Reference proteome</keyword>
<accession>A0A2U0I5T7</accession>
<protein>
    <submittedName>
        <fullName evidence="11">Hexapeptide transferase</fullName>
    </submittedName>
</protein>
<evidence type="ECO:0000256" key="5">
    <source>
        <dbReference type="ARBA" id="ARBA00022915"/>
    </source>
</evidence>
<dbReference type="RefSeq" id="WP_116693473.1">
    <property type="nucleotide sequence ID" value="NZ_QEHR01000002.1"/>
</dbReference>
<gene>
    <name evidence="11" type="ORF">DDV96_04170</name>
</gene>
<dbReference type="Pfam" id="PF00132">
    <property type="entry name" value="Hexapep"/>
    <property type="match status" value="2"/>
</dbReference>
<keyword evidence="4" id="KW-0677">Repeat</keyword>
<dbReference type="GO" id="GO:0019877">
    <property type="term" value="P:diaminopimelate biosynthetic process"/>
    <property type="evidence" value="ECO:0007669"/>
    <property type="project" value="UniProtKB-KW"/>
</dbReference>
<keyword evidence="7" id="KW-0012">Acyltransferase</keyword>
<keyword evidence="3 11" id="KW-0808">Transferase</keyword>
<dbReference type="PANTHER" id="PTHR43300:SF10">
    <property type="entry name" value="2,3,4,5-TETRAHYDROPYRIDINE-2,6-DICARBOXYLATE N-ACETYLTRANSFERASE"/>
    <property type="match status" value="1"/>
</dbReference>
<evidence type="ECO:0000256" key="3">
    <source>
        <dbReference type="ARBA" id="ARBA00022679"/>
    </source>
</evidence>
<dbReference type="Pfam" id="PF17836">
    <property type="entry name" value="PglD_N"/>
    <property type="match status" value="1"/>
</dbReference>
<organism evidence="11 12">
    <name type="scientific">Marixanthomonas spongiae</name>
    <dbReference type="NCBI Taxonomy" id="2174845"/>
    <lineage>
        <taxon>Bacteria</taxon>
        <taxon>Pseudomonadati</taxon>
        <taxon>Bacteroidota</taxon>
        <taxon>Flavobacteriia</taxon>
        <taxon>Flavobacteriales</taxon>
        <taxon>Flavobacteriaceae</taxon>
        <taxon>Marixanthomonas</taxon>
    </lineage>
</organism>
<dbReference type="InterPro" id="IPR018357">
    <property type="entry name" value="Hexapep_transf_CS"/>
</dbReference>
<dbReference type="NCBIfam" id="TIGR03570">
    <property type="entry name" value="NeuD_NnaD"/>
    <property type="match status" value="1"/>
</dbReference>
<keyword evidence="5" id="KW-0220">Diaminopimelate biosynthesis</keyword>
<dbReference type="InterPro" id="IPR001451">
    <property type="entry name" value="Hexapep"/>
</dbReference>
<dbReference type="Gene3D" id="2.160.10.10">
    <property type="entry name" value="Hexapeptide repeat proteins"/>
    <property type="match status" value="1"/>
</dbReference>
<keyword evidence="6" id="KW-0457">Lysine biosynthesis</keyword>
<dbReference type="OrthoDB" id="708224at2"/>
<keyword evidence="2" id="KW-0028">Amino-acid biosynthesis</keyword>
<sequence>MIIIGTKGMAKEVLEIVSCEMKLKDNETVFFDNINSYRSDLYSRFQVLKNLEEVSAYFKNHNAHFTLGLGGVINRRKMADTFLSLGGTLTSIISNFAKIGSFNTHIGDGCQLMQGVIITNEVSLGKGVLVNINSTISHDTKIGDFSEIAPNVSITGRCSIGKNVFIGSNATILPDVTIGDNAIIGAGAVVLSNVPSNKTVVGNPARII</sequence>
<evidence type="ECO:0000256" key="1">
    <source>
        <dbReference type="ARBA" id="ARBA00007274"/>
    </source>
</evidence>
<feature type="site" description="Increases basicity of active site His" evidence="8">
    <location>
        <position position="139"/>
    </location>
</feature>
<dbReference type="Proteomes" id="UP000245962">
    <property type="component" value="Unassembled WGS sequence"/>
</dbReference>
<dbReference type="InterPro" id="IPR020019">
    <property type="entry name" value="AcTrfase_PglD-like"/>
</dbReference>
<feature type="domain" description="PglD N-terminal" evidence="10">
    <location>
        <begin position="2"/>
        <end position="81"/>
    </location>
</feature>
<dbReference type="Gene3D" id="3.40.50.20">
    <property type="match status" value="1"/>
</dbReference>
<evidence type="ECO:0000256" key="2">
    <source>
        <dbReference type="ARBA" id="ARBA00022605"/>
    </source>
</evidence>
<evidence type="ECO:0000259" key="10">
    <source>
        <dbReference type="Pfam" id="PF17836"/>
    </source>
</evidence>
<evidence type="ECO:0000313" key="12">
    <source>
        <dbReference type="Proteomes" id="UP000245962"/>
    </source>
</evidence>
<comment type="caution">
    <text evidence="11">The sequence shown here is derived from an EMBL/GenBank/DDBJ whole genome shotgun (WGS) entry which is preliminary data.</text>
</comment>
<dbReference type="InterPro" id="IPR050179">
    <property type="entry name" value="Trans_hexapeptide_repeat"/>
</dbReference>
<comment type="similarity">
    <text evidence="1">Belongs to the transferase hexapeptide repeat family.</text>
</comment>
<dbReference type="PROSITE" id="PS00101">
    <property type="entry name" value="HEXAPEP_TRANSFERASES"/>
    <property type="match status" value="1"/>
</dbReference>